<gene>
    <name evidence="2" type="ORF">HNR07_001138</name>
</gene>
<dbReference type="AlphaFoldDB" id="A0A840WAD1"/>
<organism evidence="2 3">
    <name type="scientific">Nocardiopsis metallicus</name>
    <dbReference type="NCBI Taxonomy" id="179819"/>
    <lineage>
        <taxon>Bacteria</taxon>
        <taxon>Bacillati</taxon>
        <taxon>Actinomycetota</taxon>
        <taxon>Actinomycetes</taxon>
        <taxon>Streptosporangiales</taxon>
        <taxon>Nocardiopsidaceae</taxon>
        <taxon>Nocardiopsis</taxon>
    </lineage>
</organism>
<dbReference type="Proteomes" id="UP000579647">
    <property type="component" value="Unassembled WGS sequence"/>
</dbReference>
<evidence type="ECO:0000256" key="1">
    <source>
        <dbReference type="SAM" id="MobiDB-lite"/>
    </source>
</evidence>
<proteinExistence type="predicted"/>
<evidence type="ECO:0000313" key="2">
    <source>
        <dbReference type="EMBL" id="MBB5490001.1"/>
    </source>
</evidence>
<accession>A0A840WAD1</accession>
<sequence length="34" mass="3976">MDEREDLARRTGWPTWPGRPTSPRSRPTLGRSRP</sequence>
<protein>
    <submittedName>
        <fullName evidence="2">Uncharacterized protein</fullName>
    </submittedName>
</protein>
<feature type="region of interest" description="Disordered" evidence="1">
    <location>
        <begin position="1"/>
        <end position="34"/>
    </location>
</feature>
<name>A0A840WAD1_9ACTN</name>
<evidence type="ECO:0000313" key="3">
    <source>
        <dbReference type="Proteomes" id="UP000579647"/>
    </source>
</evidence>
<keyword evidence="3" id="KW-1185">Reference proteome</keyword>
<comment type="caution">
    <text evidence="2">The sequence shown here is derived from an EMBL/GenBank/DDBJ whole genome shotgun (WGS) entry which is preliminary data.</text>
</comment>
<reference evidence="2 3" key="1">
    <citation type="submission" date="2020-08" db="EMBL/GenBank/DDBJ databases">
        <title>Sequencing the genomes of 1000 actinobacteria strains.</title>
        <authorList>
            <person name="Klenk H.-P."/>
        </authorList>
    </citation>
    <scope>NUCLEOTIDE SEQUENCE [LARGE SCALE GENOMIC DNA]</scope>
    <source>
        <strain evidence="2 3">DSM 44598</strain>
    </source>
</reference>
<feature type="compositionally biased region" description="Low complexity" evidence="1">
    <location>
        <begin position="10"/>
        <end position="34"/>
    </location>
</feature>
<dbReference type="EMBL" id="JACHDO010000001">
    <property type="protein sequence ID" value="MBB5490001.1"/>
    <property type="molecule type" value="Genomic_DNA"/>
</dbReference>